<gene>
    <name evidence="4" type="ORF">HDA36_003339</name>
</gene>
<feature type="region of interest" description="Disordered" evidence="2">
    <location>
        <begin position="19"/>
        <end position="66"/>
    </location>
</feature>
<evidence type="ECO:0000313" key="4">
    <source>
        <dbReference type="EMBL" id="MBB5433255.1"/>
    </source>
</evidence>
<sequence length="228" mass="23862">MALKRTLAALTLPLLLIAGCGGTDDEDTGGGEPGVPSPTDPGAGDGGGGEGGDEDAGGDGDERVIAQIAETFEPYSDGAAAVTYDEEMVPEGARVELTIASGGDGDEDEPGTEFDLEVYGLHGDHDFGAHMHTDPCGADPDDSGPHYQDRKDPEQPSTDPRYANDDNEVWLDLRTDSRGDGDSDTDVDWTPRPEEMRSLVIHAEHTKTAHGEAGTAGDRLACADVELK</sequence>
<dbReference type="EMBL" id="JACHDB010000001">
    <property type="protein sequence ID" value="MBB5433255.1"/>
    <property type="molecule type" value="Genomic_DNA"/>
</dbReference>
<keyword evidence="5" id="KW-1185">Reference proteome</keyword>
<comment type="similarity">
    <text evidence="1">Belongs to the Cu-Zn superoxide dismutase family.</text>
</comment>
<evidence type="ECO:0000256" key="2">
    <source>
        <dbReference type="SAM" id="MobiDB-lite"/>
    </source>
</evidence>
<feature type="region of interest" description="Disordered" evidence="2">
    <location>
        <begin position="123"/>
        <end position="193"/>
    </location>
</feature>
<dbReference type="SUPFAM" id="SSF49329">
    <property type="entry name" value="Cu,Zn superoxide dismutase-like"/>
    <property type="match status" value="1"/>
</dbReference>
<feature type="compositionally biased region" description="Basic and acidic residues" evidence="2">
    <location>
        <begin position="123"/>
        <end position="133"/>
    </location>
</feature>
<dbReference type="AlphaFoldDB" id="A0A7W8VEM6"/>
<evidence type="ECO:0000256" key="3">
    <source>
        <dbReference type="SAM" id="SignalP"/>
    </source>
</evidence>
<feature type="compositionally biased region" description="Basic and acidic residues" evidence="2">
    <location>
        <begin position="143"/>
        <end position="154"/>
    </location>
</feature>
<dbReference type="GO" id="GO:0046872">
    <property type="term" value="F:metal ion binding"/>
    <property type="evidence" value="ECO:0007669"/>
    <property type="project" value="InterPro"/>
</dbReference>
<feature type="compositionally biased region" description="Basic and acidic residues" evidence="2">
    <location>
        <begin position="171"/>
        <end position="181"/>
    </location>
</feature>
<dbReference type="EC" id="1.15.1.1" evidence="4"/>
<feature type="signal peptide" evidence="3">
    <location>
        <begin position="1"/>
        <end position="23"/>
    </location>
</feature>
<name>A0A7W8VEM6_9ACTN</name>
<keyword evidence="3" id="KW-0732">Signal</keyword>
<dbReference type="GO" id="GO:0004784">
    <property type="term" value="F:superoxide dismutase activity"/>
    <property type="evidence" value="ECO:0007669"/>
    <property type="project" value="UniProtKB-EC"/>
</dbReference>
<protein>
    <submittedName>
        <fullName evidence="4">Cu-Zn family superoxide dismutase</fullName>
        <ecNumber evidence="4">1.15.1.1</ecNumber>
    </submittedName>
</protein>
<feature type="chain" id="PRO_5030938641" evidence="3">
    <location>
        <begin position="24"/>
        <end position="228"/>
    </location>
</feature>
<reference evidence="4 5" key="1">
    <citation type="submission" date="2020-08" db="EMBL/GenBank/DDBJ databases">
        <title>Sequencing the genomes of 1000 actinobacteria strains.</title>
        <authorList>
            <person name="Klenk H.-P."/>
        </authorList>
    </citation>
    <scope>NUCLEOTIDE SEQUENCE [LARGE SCALE GENOMIC DNA]</scope>
    <source>
        <strain evidence="4 5">DSM 44551</strain>
    </source>
</reference>
<organism evidence="4 5">
    <name type="scientific">Nocardiopsis composta</name>
    <dbReference type="NCBI Taxonomy" id="157465"/>
    <lineage>
        <taxon>Bacteria</taxon>
        <taxon>Bacillati</taxon>
        <taxon>Actinomycetota</taxon>
        <taxon>Actinomycetes</taxon>
        <taxon>Streptosporangiales</taxon>
        <taxon>Nocardiopsidaceae</taxon>
        <taxon>Nocardiopsis</taxon>
    </lineage>
</organism>
<accession>A0A7W8VEM6</accession>
<dbReference type="InterPro" id="IPR036423">
    <property type="entry name" value="SOD-like_Cu/Zn_dom_sf"/>
</dbReference>
<dbReference type="RefSeq" id="WP_184392847.1">
    <property type="nucleotide sequence ID" value="NZ_BAAAJD010000168.1"/>
</dbReference>
<keyword evidence="4" id="KW-0560">Oxidoreductase</keyword>
<dbReference type="PROSITE" id="PS51257">
    <property type="entry name" value="PROKAR_LIPOPROTEIN"/>
    <property type="match status" value="1"/>
</dbReference>
<dbReference type="Gene3D" id="2.60.40.200">
    <property type="entry name" value="Superoxide dismutase, copper/zinc binding domain"/>
    <property type="match status" value="1"/>
</dbReference>
<dbReference type="Proteomes" id="UP000572635">
    <property type="component" value="Unassembled WGS sequence"/>
</dbReference>
<proteinExistence type="inferred from homology"/>
<evidence type="ECO:0000313" key="5">
    <source>
        <dbReference type="Proteomes" id="UP000572635"/>
    </source>
</evidence>
<evidence type="ECO:0000256" key="1">
    <source>
        <dbReference type="ARBA" id="ARBA00010457"/>
    </source>
</evidence>
<comment type="caution">
    <text evidence="4">The sequence shown here is derived from an EMBL/GenBank/DDBJ whole genome shotgun (WGS) entry which is preliminary data.</text>
</comment>